<protein>
    <submittedName>
        <fullName evidence="1">Uncharacterized protein</fullName>
    </submittedName>
</protein>
<organism evidence="1">
    <name type="scientific">marine sediment metagenome</name>
    <dbReference type="NCBI Taxonomy" id="412755"/>
    <lineage>
        <taxon>unclassified sequences</taxon>
        <taxon>metagenomes</taxon>
        <taxon>ecological metagenomes</taxon>
    </lineage>
</organism>
<evidence type="ECO:0000313" key="1">
    <source>
        <dbReference type="EMBL" id="GAG95609.1"/>
    </source>
</evidence>
<accession>X1BI74</accession>
<dbReference type="EMBL" id="BART01019737">
    <property type="protein sequence ID" value="GAG95609.1"/>
    <property type="molecule type" value="Genomic_DNA"/>
</dbReference>
<dbReference type="AlphaFoldDB" id="X1BI74"/>
<gene>
    <name evidence="1" type="ORF">S01H4_36851</name>
</gene>
<reference evidence="1" key="1">
    <citation type="journal article" date="2014" name="Front. Microbiol.">
        <title>High frequency of phylogenetically diverse reductive dehalogenase-homologous genes in deep subseafloor sedimentary metagenomes.</title>
        <authorList>
            <person name="Kawai M."/>
            <person name="Futagami T."/>
            <person name="Toyoda A."/>
            <person name="Takaki Y."/>
            <person name="Nishi S."/>
            <person name="Hori S."/>
            <person name="Arai W."/>
            <person name="Tsubouchi T."/>
            <person name="Morono Y."/>
            <person name="Uchiyama I."/>
            <person name="Ito T."/>
            <person name="Fujiyama A."/>
            <person name="Inagaki F."/>
            <person name="Takami H."/>
        </authorList>
    </citation>
    <scope>NUCLEOTIDE SEQUENCE</scope>
    <source>
        <strain evidence="1">Expedition CK06-06</strain>
    </source>
</reference>
<feature type="non-terminal residue" evidence="1">
    <location>
        <position position="127"/>
    </location>
</feature>
<proteinExistence type="predicted"/>
<sequence length="127" mass="13964">MATPATKVVIPTTTGKKVEGVPLTVAEKDLFTAAWSRMTFVLGYAGPWNIFDVSDYNQTLEYLAVMKQIYGSTKPFEAMDPSQGWGVRMPLVQDVMGTGSTQLVWDTTWGTTGDRGWFCDNDPDADA</sequence>
<comment type="caution">
    <text evidence="1">The sequence shown here is derived from an EMBL/GenBank/DDBJ whole genome shotgun (WGS) entry which is preliminary data.</text>
</comment>
<name>X1BI74_9ZZZZ</name>